<dbReference type="STRING" id="188932.AY601_3330"/>
<accession>A0A327S3P0</accession>
<sequence length="193" mass="22686">MLHHLILENITRHISLDQEEINSFVCHLKQKKVTKKEVILKGGQACKYINFVHSGILRAYYLDKEGKQSTIMFALTDWWITDMFCFINNQPAMLTIEAVEESIIFQLSKDDLDSLYIKIPKFERFFRIIFQNAYIREQLRTIQNLSLTAEERYNIFLNKYPQVAKQVTQKQIASYLGITPEFLSTIRGGKNKK</sequence>
<dbReference type="InterPro" id="IPR018490">
    <property type="entry name" value="cNMP-bd_dom_sf"/>
</dbReference>
<dbReference type="EMBL" id="QLLR01000036">
    <property type="protein sequence ID" value="RAJ22654.1"/>
    <property type="molecule type" value="Genomic_DNA"/>
</dbReference>
<name>A0A327S3P0_9SPHI</name>
<reference evidence="2 3" key="1">
    <citation type="submission" date="2018-06" db="EMBL/GenBank/DDBJ databases">
        <title>Genomic Encyclopedia of Archaeal and Bacterial Type Strains, Phase II (KMG-II): from individual species to whole genera.</title>
        <authorList>
            <person name="Goeker M."/>
        </authorList>
    </citation>
    <scope>NUCLEOTIDE SEQUENCE [LARGE SCALE GENOMIC DNA]</scope>
    <source>
        <strain evidence="2 3">DSM 14825</strain>
    </source>
</reference>
<organism evidence="2 3">
    <name type="scientific">Pedobacter cryoconitis</name>
    <dbReference type="NCBI Taxonomy" id="188932"/>
    <lineage>
        <taxon>Bacteria</taxon>
        <taxon>Pseudomonadati</taxon>
        <taxon>Bacteroidota</taxon>
        <taxon>Sphingobacteriia</taxon>
        <taxon>Sphingobacteriales</taxon>
        <taxon>Sphingobacteriaceae</taxon>
        <taxon>Pedobacter</taxon>
    </lineage>
</organism>
<evidence type="ECO:0000259" key="1">
    <source>
        <dbReference type="Pfam" id="PF00027"/>
    </source>
</evidence>
<comment type="caution">
    <text evidence="2">The sequence shown here is derived from an EMBL/GenBank/DDBJ whole genome shotgun (WGS) entry which is preliminary data.</text>
</comment>
<dbReference type="Pfam" id="PF00027">
    <property type="entry name" value="cNMP_binding"/>
    <property type="match status" value="1"/>
</dbReference>
<evidence type="ECO:0000313" key="2">
    <source>
        <dbReference type="EMBL" id="RAJ22654.1"/>
    </source>
</evidence>
<dbReference type="Proteomes" id="UP000249754">
    <property type="component" value="Unassembled WGS sequence"/>
</dbReference>
<dbReference type="InterPro" id="IPR014710">
    <property type="entry name" value="RmlC-like_jellyroll"/>
</dbReference>
<evidence type="ECO:0000313" key="3">
    <source>
        <dbReference type="Proteomes" id="UP000249754"/>
    </source>
</evidence>
<dbReference type="AlphaFoldDB" id="A0A327S3P0"/>
<dbReference type="SUPFAM" id="SSF51206">
    <property type="entry name" value="cAMP-binding domain-like"/>
    <property type="match status" value="1"/>
</dbReference>
<feature type="domain" description="Cyclic nucleotide-binding" evidence="1">
    <location>
        <begin position="31"/>
        <end position="116"/>
    </location>
</feature>
<dbReference type="OrthoDB" id="9152304at2"/>
<protein>
    <submittedName>
        <fullName evidence="2">CRP-like cAMP-binding protein</fullName>
    </submittedName>
</protein>
<gene>
    <name evidence="2" type="ORF">LY11_04691</name>
</gene>
<dbReference type="Gene3D" id="2.60.120.10">
    <property type="entry name" value="Jelly Rolls"/>
    <property type="match status" value="1"/>
</dbReference>
<proteinExistence type="predicted"/>
<dbReference type="RefSeq" id="WP_111636013.1">
    <property type="nucleotide sequence ID" value="NZ_QLLR01000036.1"/>
</dbReference>
<dbReference type="InterPro" id="IPR000595">
    <property type="entry name" value="cNMP-bd_dom"/>
</dbReference>